<name>A0A2T0R248_9ACTN</name>
<dbReference type="EMBL" id="PVZF01000008">
    <property type="protein sequence ID" value="PRY13594.1"/>
    <property type="molecule type" value="Genomic_DNA"/>
</dbReference>
<accession>A0A2T0R248</accession>
<dbReference type="AlphaFoldDB" id="A0A2T0R248"/>
<comment type="caution">
    <text evidence="1">The sequence shown here is derived from an EMBL/GenBank/DDBJ whole genome shotgun (WGS) entry which is preliminary data.</text>
</comment>
<evidence type="ECO:0000313" key="1">
    <source>
        <dbReference type="EMBL" id="PRY13594.1"/>
    </source>
</evidence>
<sequence>MTDPRPRRPRLTYDAPVLAFDYPADGDPVWPCTECLPWHLEVVVEDGEVLIREWHAAECPVFTDDEGENSE</sequence>
<dbReference type="Proteomes" id="UP000238083">
    <property type="component" value="Unassembled WGS sequence"/>
</dbReference>
<reference evidence="1 2" key="1">
    <citation type="submission" date="2018-03" db="EMBL/GenBank/DDBJ databases">
        <title>Genomic Encyclopedia of Archaeal and Bacterial Type Strains, Phase II (KMG-II): from individual species to whole genera.</title>
        <authorList>
            <person name="Goeker M."/>
        </authorList>
    </citation>
    <scope>NUCLEOTIDE SEQUENCE [LARGE SCALE GENOMIC DNA]</scope>
    <source>
        <strain evidence="1 2">DSM 19711</strain>
    </source>
</reference>
<organism evidence="1 2">
    <name type="scientific">Kineococcus rhizosphaerae</name>
    <dbReference type="NCBI Taxonomy" id="559628"/>
    <lineage>
        <taxon>Bacteria</taxon>
        <taxon>Bacillati</taxon>
        <taxon>Actinomycetota</taxon>
        <taxon>Actinomycetes</taxon>
        <taxon>Kineosporiales</taxon>
        <taxon>Kineosporiaceae</taxon>
        <taxon>Kineococcus</taxon>
    </lineage>
</organism>
<proteinExistence type="predicted"/>
<protein>
    <submittedName>
        <fullName evidence="1">Uncharacterized protein</fullName>
    </submittedName>
</protein>
<keyword evidence="2" id="KW-1185">Reference proteome</keyword>
<gene>
    <name evidence="1" type="ORF">CLV37_108264</name>
</gene>
<evidence type="ECO:0000313" key="2">
    <source>
        <dbReference type="Proteomes" id="UP000238083"/>
    </source>
</evidence>
<dbReference type="RefSeq" id="WP_211298723.1">
    <property type="nucleotide sequence ID" value="NZ_PVZF01000008.1"/>
</dbReference>